<evidence type="ECO:0000313" key="2">
    <source>
        <dbReference type="EMBL" id="KAJ7698868.1"/>
    </source>
</evidence>
<dbReference type="AlphaFoldDB" id="A0AAD7DSQ3"/>
<feature type="region of interest" description="Disordered" evidence="1">
    <location>
        <begin position="1"/>
        <end position="39"/>
    </location>
</feature>
<accession>A0AAD7DSQ3</accession>
<comment type="caution">
    <text evidence="2">The sequence shown here is derived from an EMBL/GenBank/DDBJ whole genome shotgun (WGS) entry which is preliminary data.</text>
</comment>
<name>A0AAD7DSQ3_9AGAR</name>
<evidence type="ECO:0000256" key="1">
    <source>
        <dbReference type="SAM" id="MobiDB-lite"/>
    </source>
</evidence>
<gene>
    <name evidence="2" type="ORF">B0H16DRAFT_790202</name>
</gene>
<dbReference type="EMBL" id="JARKIB010000580">
    <property type="protein sequence ID" value="KAJ7698868.1"/>
    <property type="molecule type" value="Genomic_DNA"/>
</dbReference>
<protein>
    <submittedName>
        <fullName evidence="2">Uncharacterized protein</fullName>
    </submittedName>
</protein>
<evidence type="ECO:0000313" key="3">
    <source>
        <dbReference type="Proteomes" id="UP001215598"/>
    </source>
</evidence>
<organism evidence="2 3">
    <name type="scientific">Mycena metata</name>
    <dbReference type="NCBI Taxonomy" id="1033252"/>
    <lineage>
        <taxon>Eukaryota</taxon>
        <taxon>Fungi</taxon>
        <taxon>Dikarya</taxon>
        <taxon>Basidiomycota</taxon>
        <taxon>Agaricomycotina</taxon>
        <taxon>Agaricomycetes</taxon>
        <taxon>Agaricomycetidae</taxon>
        <taxon>Agaricales</taxon>
        <taxon>Marasmiineae</taxon>
        <taxon>Mycenaceae</taxon>
        <taxon>Mycena</taxon>
    </lineage>
</organism>
<proteinExistence type="predicted"/>
<feature type="compositionally biased region" description="Polar residues" evidence="1">
    <location>
        <begin position="30"/>
        <end position="39"/>
    </location>
</feature>
<sequence length="374" mass="40804">MASERPPPYEKSLAANKPSKSHLSLREKNSPSTSLASNSKTQALLAEKRSVLGRFGRASLSPDSVKAAVLEDARSLVQPYTEESIADRIALLESCAQLCARQKINLSLLLQGKLVENHSALYWAIVNGPWPPTAPFGLVAAVLAHSSPLQPATIREARRACVSLRSHDMYRFLQMSPEFGALSAEDRFLLGTLVPVEEIVVEEMAGDTCPFSVRFHIPMFHKRMMLGKSIKLEFIAQGRLWELDFFTAADSSLKSVTPGCWSGLLRIAENSPMTPVMFGLVFLDARPSPPSPTPFWVSRGRKEYIMHVTGESGSETASGMVSWSWTMFKHDSVCIARDGSVTGILGMKLVVGDVPSDLVPASIPTTADAQCIIC</sequence>
<dbReference type="Proteomes" id="UP001215598">
    <property type="component" value="Unassembled WGS sequence"/>
</dbReference>
<reference evidence="2" key="1">
    <citation type="submission" date="2023-03" db="EMBL/GenBank/DDBJ databases">
        <title>Massive genome expansion in bonnet fungi (Mycena s.s.) driven by repeated elements and novel gene families across ecological guilds.</title>
        <authorList>
            <consortium name="Lawrence Berkeley National Laboratory"/>
            <person name="Harder C.B."/>
            <person name="Miyauchi S."/>
            <person name="Viragh M."/>
            <person name="Kuo A."/>
            <person name="Thoen E."/>
            <person name="Andreopoulos B."/>
            <person name="Lu D."/>
            <person name="Skrede I."/>
            <person name="Drula E."/>
            <person name="Henrissat B."/>
            <person name="Morin E."/>
            <person name="Kohler A."/>
            <person name="Barry K."/>
            <person name="LaButti K."/>
            <person name="Morin E."/>
            <person name="Salamov A."/>
            <person name="Lipzen A."/>
            <person name="Mereny Z."/>
            <person name="Hegedus B."/>
            <person name="Baldrian P."/>
            <person name="Stursova M."/>
            <person name="Weitz H."/>
            <person name="Taylor A."/>
            <person name="Grigoriev I.V."/>
            <person name="Nagy L.G."/>
            <person name="Martin F."/>
            <person name="Kauserud H."/>
        </authorList>
    </citation>
    <scope>NUCLEOTIDE SEQUENCE</scope>
    <source>
        <strain evidence="2">CBHHK182m</strain>
    </source>
</reference>
<keyword evidence="3" id="KW-1185">Reference proteome</keyword>